<dbReference type="Pfam" id="PF13476">
    <property type="entry name" value="AAA_23"/>
    <property type="match status" value="1"/>
</dbReference>
<dbReference type="EMBL" id="BSTX01000002">
    <property type="protein sequence ID" value="GLZ78596.1"/>
    <property type="molecule type" value="Genomic_DNA"/>
</dbReference>
<dbReference type="InterPro" id="IPR051535">
    <property type="entry name" value="Siderophore_ABC-ATPase"/>
</dbReference>
<dbReference type="SUPFAM" id="SSF52540">
    <property type="entry name" value="P-loop containing nucleoside triphosphate hydrolases"/>
    <property type="match status" value="1"/>
</dbReference>
<dbReference type="PANTHER" id="PTHR42771">
    <property type="entry name" value="IRON(3+)-HYDROXAMATE IMPORT ATP-BINDING PROTEIN FHUC"/>
    <property type="match status" value="1"/>
</dbReference>
<keyword evidence="5" id="KW-0408">Iron</keyword>
<evidence type="ECO:0000256" key="7">
    <source>
        <dbReference type="ARBA" id="ARBA00023136"/>
    </source>
</evidence>
<keyword evidence="6" id="KW-0406">Ion transport</keyword>
<dbReference type="Proteomes" id="UP001165079">
    <property type="component" value="Unassembled WGS sequence"/>
</dbReference>
<dbReference type="InterPro" id="IPR038729">
    <property type="entry name" value="Rad50/SbcC_AAA"/>
</dbReference>
<evidence type="ECO:0000259" key="9">
    <source>
        <dbReference type="SMART" id="SM00382"/>
    </source>
</evidence>
<evidence type="ECO:0000256" key="5">
    <source>
        <dbReference type="ARBA" id="ARBA00023004"/>
    </source>
</evidence>
<evidence type="ECO:0000313" key="10">
    <source>
        <dbReference type="EMBL" id="GLZ78596.1"/>
    </source>
</evidence>
<evidence type="ECO:0000256" key="8">
    <source>
        <dbReference type="SAM" id="MobiDB-lite"/>
    </source>
</evidence>
<keyword evidence="7" id="KW-0472">Membrane</keyword>
<dbReference type="GO" id="GO:0016887">
    <property type="term" value="F:ATP hydrolysis activity"/>
    <property type="evidence" value="ECO:0007669"/>
    <property type="project" value="InterPro"/>
</dbReference>
<dbReference type="Gene3D" id="3.40.50.300">
    <property type="entry name" value="P-loop containing nucleotide triphosphate hydrolases"/>
    <property type="match status" value="2"/>
</dbReference>
<evidence type="ECO:0000313" key="11">
    <source>
        <dbReference type="Proteomes" id="UP001165079"/>
    </source>
</evidence>
<feature type="domain" description="AAA+ ATPase" evidence="9">
    <location>
        <begin position="41"/>
        <end position="226"/>
    </location>
</feature>
<keyword evidence="11" id="KW-1185">Reference proteome</keyword>
<dbReference type="GO" id="GO:0005886">
    <property type="term" value="C:plasma membrane"/>
    <property type="evidence" value="ECO:0007669"/>
    <property type="project" value="UniProtKB-SubCell"/>
</dbReference>
<evidence type="ECO:0000256" key="1">
    <source>
        <dbReference type="ARBA" id="ARBA00004202"/>
    </source>
</evidence>
<dbReference type="PANTHER" id="PTHR42771:SF2">
    <property type="entry name" value="IRON(3+)-HYDROXAMATE IMPORT ATP-BINDING PROTEIN FHUC"/>
    <property type="match status" value="1"/>
</dbReference>
<keyword evidence="3" id="KW-1003">Cell membrane</keyword>
<dbReference type="GO" id="GO:0006826">
    <property type="term" value="P:iron ion transport"/>
    <property type="evidence" value="ECO:0007669"/>
    <property type="project" value="UniProtKB-KW"/>
</dbReference>
<gene>
    <name evidence="10" type="ORF">Afil01_34030</name>
</gene>
<keyword evidence="4" id="KW-0410">Iron transport</keyword>
<organism evidence="10 11">
    <name type="scientific">Actinorhabdospora filicis</name>
    <dbReference type="NCBI Taxonomy" id="1785913"/>
    <lineage>
        <taxon>Bacteria</taxon>
        <taxon>Bacillati</taxon>
        <taxon>Actinomycetota</taxon>
        <taxon>Actinomycetes</taxon>
        <taxon>Micromonosporales</taxon>
        <taxon>Micromonosporaceae</taxon>
        <taxon>Actinorhabdospora</taxon>
    </lineage>
</organism>
<keyword evidence="2" id="KW-0813">Transport</keyword>
<dbReference type="RefSeq" id="WP_285663746.1">
    <property type="nucleotide sequence ID" value="NZ_BSTX01000002.1"/>
</dbReference>
<sequence>MKPRAPFVRGMRVSPDAPRDGYPFGLPVVRHLIRTGGLGFDAPVTVLCGDNGSGKSTLVEALAVALGFNAEGGSQFFRFATRATESSLSEHLIVTWHPGMRPKTGFFLRAESFYNVASEIERIAETDGAMLGSYGGVSLHERSHGESFLDLVAHRFGPQGLYVLDEPEAALSVHGCLALLRLVVDLVAQGSQFIIATHSPILLAVPGARILEIEESGDILPVEYDDAGPVAVTRAFLDAPQNFLRHLLAADLGHARTQPRGVPQPREALLQLTGHRLGVLARGERAALALHLDVPAPVDELAEANGAAGEMDRTGARADTAEIDGPSVVPGHGPVPPDGSDVRVSHANECTKSSRRRPGFGRAESVPLSLVDGR</sequence>
<proteinExistence type="predicted"/>
<dbReference type="SMART" id="SM00382">
    <property type="entry name" value="AAA"/>
    <property type="match status" value="1"/>
</dbReference>
<comment type="caution">
    <text evidence="10">The sequence shown here is derived from an EMBL/GenBank/DDBJ whole genome shotgun (WGS) entry which is preliminary data.</text>
</comment>
<evidence type="ECO:0000256" key="2">
    <source>
        <dbReference type="ARBA" id="ARBA00022448"/>
    </source>
</evidence>
<reference evidence="10" key="1">
    <citation type="submission" date="2023-03" db="EMBL/GenBank/DDBJ databases">
        <title>Actinorhabdospora filicis NBRC 111898.</title>
        <authorList>
            <person name="Ichikawa N."/>
            <person name="Sato H."/>
            <person name="Tonouchi N."/>
        </authorList>
    </citation>
    <scope>NUCLEOTIDE SEQUENCE</scope>
    <source>
        <strain evidence="10">NBRC 111898</strain>
    </source>
</reference>
<evidence type="ECO:0000256" key="3">
    <source>
        <dbReference type="ARBA" id="ARBA00022475"/>
    </source>
</evidence>
<accession>A0A9W6SPY2</accession>
<evidence type="ECO:0000256" key="4">
    <source>
        <dbReference type="ARBA" id="ARBA00022496"/>
    </source>
</evidence>
<feature type="region of interest" description="Disordered" evidence="8">
    <location>
        <begin position="321"/>
        <end position="374"/>
    </location>
</feature>
<dbReference type="AlphaFoldDB" id="A0A9W6SPY2"/>
<protein>
    <recommendedName>
        <fullName evidence="9">AAA+ ATPase domain-containing protein</fullName>
    </recommendedName>
</protein>
<dbReference type="InterPro" id="IPR003593">
    <property type="entry name" value="AAA+_ATPase"/>
</dbReference>
<dbReference type="GO" id="GO:0006302">
    <property type="term" value="P:double-strand break repair"/>
    <property type="evidence" value="ECO:0007669"/>
    <property type="project" value="InterPro"/>
</dbReference>
<name>A0A9W6SPY2_9ACTN</name>
<dbReference type="InterPro" id="IPR027417">
    <property type="entry name" value="P-loop_NTPase"/>
</dbReference>
<comment type="subcellular location">
    <subcellularLocation>
        <location evidence="1">Cell membrane</location>
        <topology evidence="1">Peripheral membrane protein</topology>
    </subcellularLocation>
</comment>
<evidence type="ECO:0000256" key="6">
    <source>
        <dbReference type="ARBA" id="ARBA00023065"/>
    </source>
</evidence>